<reference evidence="1 2" key="1">
    <citation type="submission" date="2018-08" db="EMBL/GenBank/DDBJ databases">
        <title>Verrucosispora craniellae sp. nov., isolated from a marine sponge in the South China Sea.</title>
        <authorList>
            <person name="Li L."/>
            <person name="Lin H.W."/>
        </authorList>
    </citation>
    <scope>NUCLEOTIDE SEQUENCE [LARGE SCALE GENOMIC DNA]</scope>
    <source>
        <strain evidence="1 2">LHW63014</strain>
    </source>
</reference>
<name>A0A372FR25_9ACTN</name>
<keyword evidence="2" id="KW-1185">Reference proteome</keyword>
<dbReference type="Gene3D" id="3.90.180.10">
    <property type="entry name" value="Medium-chain alcohol dehydrogenases, catalytic domain"/>
    <property type="match status" value="1"/>
</dbReference>
<evidence type="ECO:0000313" key="2">
    <source>
        <dbReference type="Proteomes" id="UP000262621"/>
    </source>
</evidence>
<dbReference type="Gene3D" id="3.40.50.720">
    <property type="entry name" value="NAD(P)-binding Rossmann-like Domain"/>
    <property type="match status" value="1"/>
</dbReference>
<dbReference type="SUPFAM" id="SSF51735">
    <property type="entry name" value="NAD(P)-binding Rossmann-fold domains"/>
    <property type="match status" value="1"/>
</dbReference>
<proteinExistence type="predicted"/>
<protein>
    <submittedName>
        <fullName evidence="1">Uncharacterized protein</fullName>
    </submittedName>
</protein>
<dbReference type="Proteomes" id="UP000262621">
    <property type="component" value="Unassembled WGS sequence"/>
</dbReference>
<gene>
    <name evidence="1" type="ORF">D0Q02_30200</name>
</gene>
<dbReference type="InterPro" id="IPR036291">
    <property type="entry name" value="NAD(P)-bd_dom_sf"/>
</dbReference>
<organism evidence="1 2">
    <name type="scientific">Micromonospora craniellae</name>
    <dbReference type="NCBI Taxonomy" id="2294034"/>
    <lineage>
        <taxon>Bacteria</taxon>
        <taxon>Bacillati</taxon>
        <taxon>Actinomycetota</taxon>
        <taxon>Actinomycetes</taxon>
        <taxon>Micromonosporales</taxon>
        <taxon>Micromonosporaceae</taxon>
        <taxon>Micromonospora</taxon>
    </lineage>
</organism>
<dbReference type="EMBL" id="QVFU01000097">
    <property type="protein sequence ID" value="RFS40942.1"/>
    <property type="molecule type" value="Genomic_DNA"/>
</dbReference>
<evidence type="ECO:0000313" key="1">
    <source>
        <dbReference type="EMBL" id="RFS40942.1"/>
    </source>
</evidence>
<dbReference type="AlphaFoldDB" id="A0A372FR25"/>
<sequence length="134" mass="14632">MVELPQVTVVSQPPNGTFQLVIDCTGRSAQALDVVAPGGSVGLLGTPRDETSLPSAVFHRRGVAIVGMHELAGHPDELRQEMFRTVLRWVARTVDIDGMPGWFDTIPGDRTGPFYAALTSRQRPTPPFVILEWP</sequence>
<comment type="caution">
    <text evidence="1">The sequence shown here is derived from an EMBL/GenBank/DDBJ whole genome shotgun (WGS) entry which is preliminary data.</text>
</comment>
<accession>A0A372FR25</accession>